<keyword evidence="3" id="KW-1185">Reference proteome</keyword>
<proteinExistence type="predicted"/>
<comment type="caution">
    <text evidence="2">The sequence shown here is derived from an EMBL/GenBank/DDBJ whole genome shotgun (WGS) entry which is preliminary data.</text>
</comment>
<gene>
    <name evidence="2" type="ORF">QJS10_CPA16g01483</name>
</gene>
<name>A0AAV9D1E1_ACOCL</name>
<accession>A0AAV9D1E1</accession>
<organism evidence="2 3">
    <name type="scientific">Acorus calamus</name>
    <name type="common">Sweet flag</name>
    <dbReference type="NCBI Taxonomy" id="4465"/>
    <lineage>
        <taxon>Eukaryota</taxon>
        <taxon>Viridiplantae</taxon>
        <taxon>Streptophyta</taxon>
        <taxon>Embryophyta</taxon>
        <taxon>Tracheophyta</taxon>
        <taxon>Spermatophyta</taxon>
        <taxon>Magnoliopsida</taxon>
        <taxon>Liliopsida</taxon>
        <taxon>Acoraceae</taxon>
        <taxon>Acorus</taxon>
    </lineage>
</organism>
<evidence type="ECO:0000313" key="3">
    <source>
        <dbReference type="Proteomes" id="UP001180020"/>
    </source>
</evidence>
<sequence length="84" mass="9567">MALRTFEGDSQTNVTDDSISEPYLPDRCLRQLGHVQSIPREPIQPNGKTRRPFLASSYRVTYGSNVTQMEQWEDVVLSLKTRGP</sequence>
<dbReference type="EMBL" id="JAUJYO010000016">
    <property type="protein sequence ID" value="KAK1294082.1"/>
    <property type="molecule type" value="Genomic_DNA"/>
</dbReference>
<feature type="region of interest" description="Disordered" evidence="1">
    <location>
        <begin position="1"/>
        <end position="22"/>
    </location>
</feature>
<reference evidence="2" key="2">
    <citation type="submission" date="2023-06" db="EMBL/GenBank/DDBJ databases">
        <authorList>
            <person name="Ma L."/>
            <person name="Liu K.-W."/>
            <person name="Li Z."/>
            <person name="Hsiao Y.-Y."/>
            <person name="Qi Y."/>
            <person name="Fu T."/>
            <person name="Tang G."/>
            <person name="Zhang D."/>
            <person name="Sun W.-H."/>
            <person name="Liu D.-K."/>
            <person name="Li Y."/>
            <person name="Chen G.-Z."/>
            <person name="Liu X.-D."/>
            <person name="Liao X.-Y."/>
            <person name="Jiang Y.-T."/>
            <person name="Yu X."/>
            <person name="Hao Y."/>
            <person name="Huang J."/>
            <person name="Zhao X.-W."/>
            <person name="Ke S."/>
            <person name="Chen Y.-Y."/>
            <person name="Wu W.-L."/>
            <person name="Hsu J.-L."/>
            <person name="Lin Y.-F."/>
            <person name="Huang M.-D."/>
            <person name="Li C.-Y."/>
            <person name="Huang L."/>
            <person name="Wang Z.-W."/>
            <person name="Zhao X."/>
            <person name="Zhong W.-Y."/>
            <person name="Peng D.-H."/>
            <person name="Ahmad S."/>
            <person name="Lan S."/>
            <person name="Zhang J.-S."/>
            <person name="Tsai W.-C."/>
            <person name="Van De Peer Y."/>
            <person name="Liu Z.-J."/>
        </authorList>
    </citation>
    <scope>NUCLEOTIDE SEQUENCE</scope>
    <source>
        <strain evidence="2">CP</strain>
        <tissue evidence="2">Leaves</tissue>
    </source>
</reference>
<dbReference type="Proteomes" id="UP001180020">
    <property type="component" value="Unassembled WGS sequence"/>
</dbReference>
<feature type="compositionally biased region" description="Polar residues" evidence="1">
    <location>
        <begin position="8"/>
        <end position="17"/>
    </location>
</feature>
<protein>
    <submittedName>
        <fullName evidence="2">Uncharacterized protein</fullName>
    </submittedName>
</protein>
<evidence type="ECO:0000313" key="2">
    <source>
        <dbReference type="EMBL" id="KAK1294082.1"/>
    </source>
</evidence>
<dbReference type="AlphaFoldDB" id="A0AAV9D1E1"/>
<reference evidence="2" key="1">
    <citation type="journal article" date="2023" name="Nat. Commun.">
        <title>Diploid and tetraploid genomes of Acorus and the evolution of monocots.</title>
        <authorList>
            <person name="Ma L."/>
            <person name="Liu K.W."/>
            <person name="Li Z."/>
            <person name="Hsiao Y.Y."/>
            <person name="Qi Y."/>
            <person name="Fu T."/>
            <person name="Tang G.D."/>
            <person name="Zhang D."/>
            <person name="Sun W.H."/>
            <person name="Liu D.K."/>
            <person name="Li Y."/>
            <person name="Chen G.Z."/>
            <person name="Liu X.D."/>
            <person name="Liao X.Y."/>
            <person name="Jiang Y.T."/>
            <person name="Yu X."/>
            <person name="Hao Y."/>
            <person name="Huang J."/>
            <person name="Zhao X.W."/>
            <person name="Ke S."/>
            <person name="Chen Y.Y."/>
            <person name="Wu W.L."/>
            <person name="Hsu J.L."/>
            <person name="Lin Y.F."/>
            <person name="Huang M.D."/>
            <person name="Li C.Y."/>
            <person name="Huang L."/>
            <person name="Wang Z.W."/>
            <person name="Zhao X."/>
            <person name="Zhong W.Y."/>
            <person name="Peng D.H."/>
            <person name="Ahmad S."/>
            <person name="Lan S."/>
            <person name="Zhang J.S."/>
            <person name="Tsai W.C."/>
            <person name="Van de Peer Y."/>
            <person name="Liu Z.J."/>
        </authorList>
    </citation>
    <scope>NUCLEOTIDE SEQUENCE</scope>
    <source>
        <strain evidence="2">CP</strain>
    </source>
</reference>
<evidence type="ECO:0000256" key="1">
    <source>
        <dbReference type="SAM" id="MobiDB-lite"/>
    </source>
</evidence>